<feature type="compositionally biased region" description="Gly residues" evidence="10">
    <location>
        <begin position="599"/>
        <end position="631"/>
    </location>
</feature>
<feature type="region of interest" description="Disordered" evidence="10">
    <location>
        <begin position="856"/>
        <end position="893"/>
    </location>
</feature>
<dbReference type="InterPro" id="IPR050108">
    <property type="entry name" value="CDK"/>
</dbReference>
<evidence type="ECO:0000256" key="9">
    <source>
        <dbReference type="PROSITE-ProRule" id="PRU10141"/>
    </source>
</evidence>
<feature type="compositionally biased region" description="Gly residues" evidence="10">
    <location>
        <begin position="565"/>
        <end position="575"/>
    </location>
</feature>
<evidence type="ECO:0000256" key="1">
    <source>
        <dbReference type="ARBA" id="ARBA00004123"/>
    </source>
</evidence>
<dbReference type="GO" id="GO:0004693">
    <property type="term" value="F:cyclin-dependent protein serine/threonine kinase activity"/>
    <property type="evidence" value="ECO:0007669"/>
    <property type="project" value="TreeGrafter"/>
</dbReference>
<dbReference type="PROSITE" id="PS00107">
    <property type="entry name" value="PROTEIN_KINASE_ATP"/>
    <property type="match status" value="1"/>
</dbReference>
<keyword evidence="6 13" id="KW-0418">Kinase</keyword>
<evidence type="ECO:0000256" key="5">
    <source>
        <dbReference type="ARBA" id="ARBA00022741"/>
    </source>
</evidence>
<dbReference type="EMBL" id="RSCD01000002">
    <property type="protein sequence ID" value="RSH94465.1"/>
    <property type="molecule type" value="Genomic_DNA"/>
</dbReference>
<feature type="compositionally biased region" description="Pro residues" evidence="10">
    <location>
        <begin position="475"/>
        <end position="487"/>
    </location>
</feature>
<keyword evidence="11" id="KW-0472">Membrane</keyword>
<organism evidence="13 14">
    <name type="scientific">Saitozyma podzolica</name>
    <dbReference type="NCBI Taxonomy" id="1890683"/>
    <lineage>
        <taxon>Eukaryota</taxon>
        <taxon>Fungi</taxon>
        <taxon>Dikarya</taxon>
        <taxon>Basidiomycota</taxon>
        <taxon>Agaricomycotina</taxon>
        <taxon>Tremellomycetes</taxon>
        <taxon>Tremellales</taxon>
        <taxon>Trimorphomycetaceae</taxon>
        <taxon>Saitozyma</taxon>
    </lineage>
</organism>
<dbReference type="GO" id="GO:0005634">
    <property type="term" value="C:nucleus"/>
    <property type="evidence" value="ECO:0007669"/>
    <property type="project" value="UniProtKB-SubCell"/>
</dbReference>
<dbReference type="Gene3D" id="3.30.200.20">
    <property type="entry name" value="Phosphorylase Kinase, domain 1"/>
    <property type="match status" value="1"/>
</dbReference>
<feature type="binding site" evidence="9">
    <location>
        <position position="73"/>
    </location>
    <ligand>
        <name>ATP</name>
        <dbReference type="ChEBI" id="CHEBI:30616"/>
    </ligand>
</feature>
<dbReference type="AlphaFoldDB" id="A0A427YTY1"/>
<feature type="compositionally biased region" description="Low complexity" evidence="10">
    <location>
        <begin position="950"/>
        <end position="969"/>
    </location>
</feature>
<evidence type="ECO:0000256" key="3">
    <source>
        <dbReference type="ARBA" id="ARBA00022527"/>
    </source>
</evidence>
<dbReference type="GO" id="GO:0005524">
    <property type="term" value="F:ATP binding"/>
    <property type="evidence" value="ECO:0007669"/>
    <property type="project" value="UniProtKB-UniRule"/>
</dbReference>
<accession>A0A427YTY1</accession>
<dbReference type="PROSITE" id="PS00108">
    <property type="entry name" value="PROTEIN_KINASE_ST"/>
    <property type="match status" value="1"/>
</dbReference>
<comment type="subcellular location">
    <subcellularLocation>
        <location evidence="1">Nucleus</location>
    </subcellularLocation>
</comment>
<dbReference type="Pfam" id="PF00069">
    <property type="entry name" value="Pkinase"/>
    <property type="match status" value="1"/>
</dbReference>
<feature type="domain" description="Protein kinase" evidence="12">
    <location>
        <begin position="44"/>
        <end position="351"/>
    </location>
</feature>
<keyword evidence="7 9" id="KW-0067">ATP-binding</keyword>
<dbReference type="FunFam" id="1.10.510.10:FF:000624">
    <property type="entry name" value="Mitogen-activated protein kinase"/>
    <property type="match status" value="1"/>
</dbReference>
<evidence type="ECO:0000256" key="8">
    <source>
        <dbReference type="ARBA" id="ARBA00023242"/>
    </source>
</evidence>
<feature type="compositionally biased region" description="Low complexity" evidence="10">
    <location>
        <begin position="455"/>
        <end position="464"/>
    </location>
</feature>
<dbReference type="Gene3D" id="1.10.510.10">
    <property type="entry name" value="Transferase(Phosphotransferase) domain 1"/>
    <property type="match status" value="1"/>
</dbReference>
<feature type="transmembrane region" description="Helical" evidence="11">
    <location>
        <begin position="666"/>
        <end position="687"/>
    </location>
</feature>
<keyword evidence="4" id="KW-0808">Transferase</keyword>
<feature type="compositionally biased region" description="Basic and acidic residues" evidence="10">
    <location>
        <begin position="635"/>
        <end position="646"/>
    </location>
</feature>
<dbReference type="InterPro" id="IPR011009">
    <property type="entry name" value="Kinase-like_dom_sf"/>
</dbReference>
<evidence type="ECO:0000256" key="10">
    <source>
        <dbReference type="SAM" id="MobiDB-lite"/>
    </source>
</evidence>
<dbReference type="Gene3D" id="1.20.5.510">
    <property type="entry name" value="Single helix bin"/>
    <property type="match status" value="1"/>
</dbReference>
<feature type="transmembrane region" description="Helical" evidence="11">
    <location>
        <begin position="699"/>
        <end position="718"/>
    </location>
</feature>
<keyword evidence="14" id="KW-1185">Reference proteome</keyword>
<evidence type="ECO:0000256" key="7">
    <source>
        <dbReference type="ARBA" id="ARBA00022840"/>
    </source>
</evidence>
<feature type="region of interest" description="Disordered" evidence="10">
    <location>
        <begin position="946"/>
        <end position="1071"/>
    </location>
</feature>
<dbReference type="InterPro" id="IPR000719">
    <property type="entry name" value="Prot_kinase_dom"/>
</dbReference>
<evidence type="ECO:0000256" key="2">
    <source>
        <dbReference type="ARBA" id="ARBA00006485"/>
    </source>
</evidence>
<dbReference type="OrthoDB" id="28397at2759"/>
<dbReference type="PANTHER" id="PTHR24056">
    <property type="entry name" value="CELL DIVISION PROTEIN KINASE"/>
    <property type="match status" value="1"/>
</dbReference>
<keyword evidence="3 13" id="KW-0723">Serine/threonine-protein kinase</keyword>
<feature type="compositionally biased region" description="Gly residues" evidence="10">
    <location>
        <begin position="439"/>
        <end position="450"/>
    </location>
</feature>
<comment type="similarity">
    <text evidence="2">Belongs to the protein kinase superfamily. CMGC Ser/Thr protein kinase family. CDC2/CDKX subfamily.</text>
</comment>
<feature type="region of interest" description="Disordered" evidence="10">
    <location>
        <begin position="371"/>
        <end position="496"/>
    </location>
</feature>
<evidence type="ECO:0000259" key="12">
    <source>
        <dbReference type="PROSITE" id="PS50011"/>
    </source>
</evidence>
<dbReference type="SMART" id="SM00220">
    <property type="entry name" value="S_TKc"/>
    <property type="match status" value="1"/>
</dbReference>
<evidence type="ECO:0000256" key="11">
    <source>
        <dbReference type="SAM" id="Phobius"/>
    </source>
</evidence>
<dbReference type="InterPro" id="IPR008271">
    <property type="entry name" value="Ser/Thr_kinase_AS"/>
</dbReference>
<feature type="region of interest" description="Disordered" evidence="10">
    <location>
        <begin position="565"/>
        <end position="646"/>
    </location>
</feature>
<keyword evidence="11" id="KW-0812">Transmembrane</keyword>
<dbReference type="PROSITE" id="PS50011">
    <property type="entry name" value="PROTEIN_KINASE_DOM"/>
    <property type="match status" value="1"/>
</dbReference>
<gene>
    <name evidence="13" type="primary">BUR1</name>
    <name evidence="13" type="ORF">EHS25_004268</name>
</gene>
<dbReference type="PANTHER" id="PTHR24056:SF233">
    <property type="entry name" value="CYCLIN-DEPENDENT KINASE 9"/>
    <property type="match status" value="1"/>
</dbReference>
<feature type="compositionally biased region" description="Basic and acidic residues" evidence="10">
    <location>
        <begin position="980"/>
        <end position="992"/>
    </location>
</feature>
<comment type="caution">
    <text evidence="13">The sequence shown here is derived from an EMBL/GenBank/DDBJ whole genome shotgun (WGS) entry which is preliminary data.</text>
</comment>
<feature type="region of interest" description="Disordered" evidence="10">
    <location>
        <begin position="1"/>
        <end position="20"/>
    </location>
</feature>
<keyword evidence="11" id="KW-1133">Transmembrane helix</keyword>
<dbReference type="SUPFAM" id="SSF56112">
    <property type="entry name" value="Protein kinase-like (PK-like)"/>
    <property type="match status" value="1"/>
</dbReference>
<evidence type="ECO:0000256" key="6">
    <source>
        <dbReference type="ARBA" id="ARBA00022777"/>
    </source>
</evidence>
<evidence type="ECO:0000256" key="4">
    <source>
        <dbReference type="ARBA" id="ARBA00022679"/>
    </source>
</evidence>
<proteinExistence type="inferred from homology"/>
<name>A0A427YTY1_9TREE</name>
<feature type="transmembrane region" description="Helical" evidence="11">
    <location>
        <begin position="795"/>
        <end position="818"/>
    </location>
</feature>
<protein>
    <submittedName>
        <fullName evidence="13">Serine/threonine protein kinase, CMGC, CDC2/CDK sub</fullName>
    </submittedName>
</protein>
<dbReference type="InterPro" id="IPR017441">
    <property type="entry name" value="Protein_kinase_ATP_BS"/>
</dbReference>
<evidence type="ECO:0000313" key="13">
    <source>
        <dbReference type="EMBL" id="RSH94465.1"/>
    </source>
</evidence>
<keyword evidence="5 9" id="KW-0547">Nucleotide-binding</keyword>
<reference evidence="13 14" key="1">
    <citation type="submission" date="2018-11" db="EMBL/GenBank/DDBJ databases">
        <title>Genome sequence of Saitozyma podzolica DSM 27192.</title>
        <authorList>
            <person name="Aliyu H."/>
            <person name="Gorte O."/>
            <person name="Ochsenreither K."/>
        </authorList>
    </citation>
    <scope>NUCLEOTIDE SEQUENCE [LARGE SCALE GENOMIC DNA]</scope>
    <source>
        <strain evidence="13 14">DSM 27192</strain>
    </source>
</reference>
<keyword evidence="8" id="KW-0539">Nucleus</keyword>
<dbReference type="Proteomes" id="UP000279259">
    <property type="component" value="Unassembled WGS sequence"/>
</dbReference>
<evidence type="ECO:0000313" key="14">
    <source>
        <dbReference type="Proteomes" id="UP000279259"/>
    </source>
</evidence>
<feature type="compositionally biased region" description="Polar residues" evidence="10">
    <location>
        <begin position="993"/>
        <end position="1010"/>
    </location>
</feature>
<sequence length="1071" mass="111823">MSTPTGPAHPHAPLTPRTFRPRTADEELKALQTQFVGTTTLDSYDHGVKLGEGTFGVVTKAVEKVSKQLVALKKLIMHNERDGVSVTTVREIKILKALDHPNVVPIRDMVVDRTSKDGPIDYRKRGEVFMVFPFMDHDLCGLLGNQDFKMTHSLAKLLFKQILEGMAYIHAHNFIHRDIKTANILVDKRGNVMIADFGLARTWTPGEDLPPHMATEYTNMVVTRWYRAPELLLGDVHYTPAVDMWSLGCVLGEMYHRQPILAGESDRDQLFKIFSRCGPLNGKTFPEWSSLPGFPDAKGHPWDLTPMDTPMRDMAHKWQMDRPGTDLMMKLLTLDPKTRYTAEQALTHPWFWIAPKPASHSDNLIKVESSHEMTTRQRQEPVAAKHPPAAMRHPVAPPVMGRAPFRPQGGFPNGRGPPGPGPGPGQGQGQGHFGMQNPYGGGGGGGGDGPPGFPPSNGFPSGGPALSGNFTAGPPGLPIPNRPPPPLSLGGGGGGGGAIPAPPMGFKLAGAGGPGMGGMGMGQNMGMGMGMGQGMGMGMGQGMGRQMGMGMGMGGGGMGMGGGGGMGMGGGGGPQRPGSYAPPPPPFALAGNRSRPPNGFGGPQAGPGQGQGQGQGQGYHAGGGGGGGGGGLKRHATDGMGREEKRPRQNLGRRLIVNHLLRSAELLLVLCPTIILIILRSTVLIILQPSPQLLRVVSLGVGLVCFGFCICIGVFRIGKPSIVGSSLNDQLGYPSSAAQSSAASASTTSAPGTSTRYSTIYVTDSAGSSRASVSAISSSAANTSSGGGSSTNTGAIVGGVIGGVAALLLLGGLIWFFLRRRRRQREVAFDEKTFDPGLRHSTHDPLDLLAPSVPDVAPVGPSGQQPQIDPFPYEQSTSPPHSEAGYGNFDPYSHAPMQMPDARNYMASGGYPGYGMEGGYGVAAAAAGAGAAGVAGYEAGRDRDFQSEYSESTSHTSGGPSGSNSGNGSMAPLTPAAVAKQREAQAERDRNRMSMTGYGNQPSGSAQGQYGQYPGESQAPAAPSSPPLDGDRRTSAALSDGGRSTIYQHTDMGSVPDEGEEEGPSEIPPKV</sequence>
<dbReference type="STRING" id="1890683.A0A427YTY1"/>